<dbReference type="InterPro" id="IPR010432">
    <property type="entry name" value="RDD"/>
</dbReference>
<evidence type="ECO:0000256" key="3">
    <source>
        <dbReference type="ARBA" id="ARBA00022692"/>
    </source>
</evidence>
<evidence type="ECO:0000313" key="8">
    <source>
        <dbReference type="EMBL" id="SQI54934.1"/>
    </source>
</evidence>
<keyword evidence="4 6" id="KW-1133">Transmembrane helix</keyword>
<evidence type="ECO:0000256" key="2">
    <source>
        <dbReference type="ARBA" id="ARBA00022475"/>
    </source>
</evidence>
<dbReference type="Proteomes" id="UP000249134">
    <property type="component" value="Chromosome 1"/>
</dbReference>
<proteinExistence type="predicted"/>
<evidence type="ECO:0000256" key="5">
    <source>
        <dbReference type="ARBA" id="ARBA00023136"/>
    </source>
</evidence>
<name>A0A2X4Z2Q4_LEDLE</name>
<protein>
    <submittedName>
        <fullName evidence="8">RDD domain-containing protein</fullName>
    </submittedName>
</protein>
<feature type="transmembrane region" description="Helical" evidence="6">
    <location>
        <begin position="81"/>
        <end position="99"/>
    </location>
</feature>
<dbReference type="KEGG" id="blen:NCTC4824_01368"/>
<keyword evidence="5 6" id="KW-0472">Membrane</keyword>
<dbReference type="Pfam" id="PF06271">
    <property type="entry name" value="RDD"/>
    <property type="match status" value="1"/>
</dbReference>
<reference evidence="8 9" key="1">
    <citation type="submission" date="2018-06" db="EMBL/GenBank/DDBJ databases">
        <authorList>
            <consortium name="Pathogen Informatics"/>
            <person name="Doyle S."/>
        </authorList>
    </citation>
    <scope>NUCLEOTIDE SEQUENCE [LARGE SCALE GENOMIC DNA]</scope>
    <source>
        <strain evidence="8 9">NCTC4824</strain>
    </source>
</reference>
<keyword evidence="9" id="KW-1185">Reference proteome</keyword>
<dbReference type="InterPro" id="IPR051791">
    <property type="entry name" value="Pra-immunoreactive"/>
</dbReference>
<organism evidence="8 9">
    <name type="scientific">Lederbergia lenta</name>
    <name type="common">Bacillus lentus</name>
    <dbReference type="NCBI Taxonomy" id="1467"/>
    <lineage>
        <taxon>Bacteria</taxon>
        <taxon>Bacillati</taxon>
        <taxon>Bacillota</taxon>
        <taxon>Bacilli</taxon>
        <taxon>Bacillales</taxon>
        <taxon>Bacillaceae</taxon>
        <taxon>Lederbergia</taxon>
    </lineage>
</organism>
<dbReference type="EMBL" id="LS483476">
    <property type="protein sequence ID" value="SQI54934.1"/>
    <property type="molecule type" value="Genomic_DNA"/>
</dbReference>
<keyword evidence="3 6" id="KW-0812">Transmembrane</keyword>
<sequence>MTKDYSMENNKTEDETFNQALSTNSPHIELPLTPAITPYYAGFWMRFWAYLLDCAVIFGINGMFIKPVFRMLDISLSKVGVFSAYAIISGLVFYLYFILMTKLLDQTLGKMVFGLKVISLKKSQLSWGTVVFREGIGRYISVTLKFLYAIAAFTPKKQALHDMFADTAVIHERT</sequence>
<keyword evidence="2" id="KW-1003">Cell membrane</keyword>
<dbReference type="STRING" id="1348624.GCA_001591545_00460"/>
<feature type="transmembrane region" description="Helical" evidence="6">
    <location>
        <begin position="47"/>
        <end position="69"/>
    </location>
</feature>
<comment type="subcellular location">
    <subcellularLocation>
        <location evidence="1">Cell membrane</location>
        <topology evidence="1">Multi-pass membrane protein</topology>
    </subcellularLocation>
</comment>
<gene>
    <name evidence="8" type="ORF">NCTC4824_01368</name>
</gene>
<feature type="domain" description="RDD" evidence="7">
    <location>
        <begin position="40"/>
        <end position="165"/>
    </location>
</feature>
<dbReference type="RefSeq" id="WP_066136881.1">
    <property type="nucleotide sequence ID" value="NZ_CBCSGM010000001.1"/>
</dbReference>
<evidence type="ECO:0000256" key="4">
    <source>
        <dbReference type="ARBA" id="ARBA00022989"/>
    </source>
</evidence>
<evidence type="ECO:0000256" key="1">
    <source>
        <dbReference type="ARBA" id="ARBA00004651"/>
    </source>
</evidence>
<evidence type="ECO:0000259" key="7">
    <source>
        <dbReference type="Pfam" id="PF06271"/>
    </source>
</evidence>
<accession>A0A2X4Z2Q4</accession>
<dbReference type="PANTHER" id="PTHR36115:SF9">
    <property type="entry name" value="LMO1584 PROTEIN"/>
    <property type="match status" value="1"/>
</dbReference>
<dbReference type="AlphaFoldDB" id="A0A2X4Z2Q4"/>
<dbReference type="PANTHER" id="PTHR36115">
    <property type="entry name" value="PROLINE-RICH ANTIGEN HOMOLOG-RELATED"/>
    <property type="match status" value="1"/>
</dbReference>
<evidence type="ECO:0000256" key="6">
    <source>
        <dbReference type="SAM" id="Phobius"/>
    </source>
</evidence>
<evidence type="ECO:0000313" key="9">
    <source>
        <dbReference type="Proteomes" id="UP000249134"/>
    </source>
</evidence>
<dbReference type="GO" id="GO:0005886">
    <property type="term" value="C:plasma membrane"/>
    <property type="evidence" value="ECO:0007669"/>
    <property type="project" value="UniProtKB-SubCell"/>
</dbReference>